<dbReference type="Gene3D" id="1.20.120.160">
    <property type="entry name" value="HPT domain"/>
    <property type="match status" value="1"/>
</dbReference>
<dbReference type="Pfam" id="PF01584">
    <property type="entry name" value="CheW"/>
    <property type="match status" value="2"/>
</dbReference>
<dbReference type="SUPFAM" id="SSF55874">
    <property type="entry name" value="ATPase domain of HSP90 chaperone/DNA topoisomerase II/histidine kinase"/>
    <property type="match status" value="1"/>
</dbReference>
<dbReference type="InterPro" id="IPR051315">
    <property type="entry name" value="Bact_Chemotaxis_CheA"/>
</dbReference>
<dbReference type="SMART" id="SM00260">
    <property type="entry name" value="CheW"/>
    <property type="match status" value="1"/>
</dbReference>
<dbReference type="EMBL" id="BMCP01000002">
    <property type="protein sequence ID" value="GGE39520.1"/>
    <property type="molecule type" value="Genomic_DNA"/>
</dbReference>
<evidence type="ECO:0000259" key="12">
    <source>
        <dbReference type="PROSITE" id="PS50110"/>
    </source>
</evidence>
<dbReference type="Gene3D" id="3.40.50.2300">
    <property type="match status" value="1"/>
</dbReference>
<dbReference type="InterPro" id="IPR008207">
    <property type="entry name" value="Sig_transdc_His_kin_Hpt_dom"/>
</dbReference>
<dbReference type="Pfam" id="PF02895">
    <property type="entry name" value="H-kinase_dim"/>
    <property type="match status" value="1"/>
</dbReference>
<dbReference type="Proteomes" id="UP000602745">
    <property type="component" value="Unassembled WGS sequence"/>
</dbReference>
<feature type="modified residue" description="Phosphohistidine" evidence="9">
    <location>
        <position position="44"/>
    </location>
</feature>
<accession>A0A8J2VZ75</accession>
<dbReference type="Pfam" id="PF01627">
    <property type="entry name" value="Hpt"/>
    <property type="match status" value="1"/>
</dbReference>
<feature type="domain" description="HPt" evidence="14">
    <location>
        <begin position="1"/>
        <end position="100"/>
    </location>
</feature>
<dbReference type="SMART" id="SM00387">
    <property type="entry name" value="HATPase_c"/>
    <property type="match status" value="1"/>
</dbReference>
<dbReference type="Pfam" id="PF00072">
    <property type="entry name" value="Response_reg"/>
    <property type="match status" value="1"/>
</dbReference>
<evidence type="ECO:0000256" key="4">
    <source>
        <dbReference type="ARBA" id="ARBA00022553"/>
    </source>
</evidence>
<feature type="domain" description="Response regulatory" evidence="12">
    <location>
        <begin position="776"/>
        <end position="893"/>
    </location>
</feature>
<evidence type="ECO:0000313" key="15">
    <source>
        <dbReference type="EMBL" id="GGE39520.1"/>
    </source>
</evidence>
<dbReference type="PROSITE" id="PS50110">
    <property type="entry name" value="RESPONSE_REGULATORY"/>
    <property type="match status" value="1"/>
</dbReference>
<evidence type="ECO:0000256" key="7">
    <source>
        <dbReference type="ARBA" id="ARBA00023012"/>
    </source>
</evidence>
<dbReference type="InterPro" id="IPR005467">
    <property type="entry name" value="His_kinase_dom"/>
</dbReference>
<dbReference type="SUPFAM" id="SSF47384">
    <property type="entry name" value="Homodimeric domain of signal transducing histidine kinase"/>
    <property type="match status" value="1"/>
</dbReference>
<keyword evidence="4 10" id="KW-0597">Phosphoprotein</keyword>
<comment type="function">
    <text evidence="8">Involved in the transmission of sensory signals from the chemoreceptors to the flagellar motors. CheA is autophosphorylated; it can transfer its phosphate group to either CheB or CheY.</text>
</comment>
<dbReference type="InterPro" id="IPR003594">
    <property type="entry name" value="HATPase_dom"/>
</dbReference>
<dbReference type="SMART" id="SM00073">
    <property type="entry name" value="HPT"/>
    <property type="match status" value="1"/>
</dbReference>
<dbReference type="InterPro" id="IPR036061">
    <property type="entry name" value="CheW-like_dom_sf"/>
</dbReference>
<dbReference type="FunFam" id="3.30.565.10:FF:000016">
    <property type="entry name" value="Chemotaxis protein CheA, putative"/>
    <property type="match status" value="1"/>
</dbReference>
<evidence type="ECO:0000256" key="3">
    <source>
        <dbReference type="ARBA" id="ARBA00021495"/>
    </source>
</evidence>
<dbReference type="PROSITE" id="PS50851">
    <property type="entry name" value="CHEW"/>
    <property type="match status" value="2"/>
</dbReference>
<evidence type="ECO:0000256" key="10">
    <source>
        <dbReference type="PROSITE-ProRule" id="PRU00169"/>
    </source>
</evidence>
<dbReference type="CDD" id="cd16916">
    <property type="entry name" value="HATPase_CheA-like"/>
    <property type="match status" value="1"/>
</dbReference>
<dbReference type="SUPFAM" id="SSF47226">
    <property type="entry name" value="Histidine-containing phosphotransfer domain, HPT domain"/>
    <property type="match status" value="1"/>
</dbReference>
<evidence type="ECO:0000256" key="2">
    <source>
        <dbReference type="ARBA" id="ARBA00012438"/>
    </source>
</evidence>
<dbReference type="GO" id="GO:0000155">
    <property type="term" value="F:phosphorelay sensor kinase activity"/>
    <property type="evidence" value="ECO:0007669"/>
    <property type="project" value="InterPro"/>
</dbReference>
<dbReference type="InterPro" id="IPR036890">
    <property type="entry name" value="HATPase_C_sf"/>
</dbReference>
<feature type="domain" description="Histidine kinase" evidence="11">
    <location>
        <begin position="265"/>
        <end position="469"/>
    </location>
</feature>
<evidence type="ECO:0000256" key="5">
    <source>
        <dbReference type="ARBA" id="ARBA00022679"/>
    </source>
</evidence>
<dbReference type="Gene3D" id="2.30.30.40">
    <property type="entry name" value="SH3 Domains"/>
    <property type="match status" value="1"/>
</dbReference>
<dbReference type="InterPro" id="IPR002545">
    <property type="entry name" value="CheW-lke_dom"/>
</dbReference>
<dbReference type="InterPro" id="IPR036097">
    <property type="entry name" value="HisK_dim/P_sf"/>
</dbReference>
<reference evidence="15" key="2">
    <citation type="submission" date="2020-09" db="EMBL/GenBank/DDBJ databases">
        <authorList>
            <person name="Sun Q."/>
            <person name="Sedlacek I."/>
        </authorList>
    </citation>
    <scope>NUCLEOTIDE SEQUENCE</scope>
    <source>
        <strain evidence="15">CCM 7684</strain>
    </source>
</reference>
<dbReference type="AlphaFoldDB" id="A0A8J2VZ75"/>
<dbReference type="InterPro" id="IPR004358">
    <property type="entry name" value="Sig_transdc_His_kin-like_C"/>
</dbReference>
<name>A0A8J2VZ75_9RHOB</name>
<evidence type="ECO:0000259" key="11">
    <source>
        <dbReference type="PROSITE" id="PS50109"/>
    </source>
</evidence>
<keyword evidence="7" id="KW-0902">Two-component regulatory system</keyword>
<dbReference type="Pfam" id="PF02518">
    <property type="entry name" value="HATPase_c"/>
    <property type="match status" value="1"/>
</dbReference>
<dbReference type="PANTHER" id="PTHR43395:SF1">
    <property type="entry name" value="CHEMOTAXIS PROTEIN CHEA"/>
    <property type="match status" value="1"/>
</dbReference>
<dbReference type="PROSITE" id="PS50109">
    <property type="entry name" value="HIS_KIN"/>
    <property type="match status" value="1"/>
</dbReference>
<dbReference type="CDD" id="cd00088">
    <property type="entry name" value="HPT"/>
    <property type="match status" value="1"/>
</dbReference>
<dbReference type="InterPro" id="IPR001789">
    <property type="entry name" value="Sig_transdc_resp-reg_receiver"/>
</dbReference>
<dbReference type="GO" id="GO:0005737">
    <property type="term" value="C:cytoplasm"/>
    <property type="evidence" value="ECO:0007669"/>
    <property type="project" value="InterPro"/>
</dbReference>
<comment type="catalytic activity">
    <reaction evidence="1">
        <text>ATP + protein L-histidine = ADP + protein N-phospho-L-histidine.</text>
        <dbReference type="EC" id="2.7.13.3"/>
    </reaction>
</comment>
<evidence type="ECO:0000256" key="9">
    <source>
        <dbReference type="PROSITE-ProRule" id="PRU00110"/>
    </source>
</evidence>
<evidence type="ECO:0000259" key="14">
    <source>
        <dbReference type="PROSITE" id="PS50894"/>
    </source>
</evidence>
<dbReference type="SUPFAM" id="SSF50341">
    <property type="entry name" value="CheW-like"/>
    <property type="match status" value="2"/>
</dbReference>
<dbReference type="SUPFAM" id="SSF52172">
    <property type="entry name" value="CheY-like"/>
    <property type="match status" value="1"/>
</dbReference>
<protein>
    <recommendedName>
        <fullName evidence="3">Chemotaxis protein CheA</fullName>
        <ecNumber evidence="2">2.7.13.3</ecNumber>
    </recommendedName>
</protein>
<evidence type="ECO:0000313" key="16">
    <source>
        <dbReference type="Proteomes" id="UP000602745"/>
    </source>
</evidence>
<keyword evidence="6" id="KW-0418">Kinase</keyword>
<feature type="domain" description="CheW-like" evidence="13">
    <location>
        <begin position="631"/>
        <end position="759"/>
    </location>
</feature>
<dbReference type="InterPro" id="IPR011006">
    <property type="entry name" value="CheY-like_superfamily"/>
</dbReference>
<dbReference type="PANTHER" id="PTHR43395">
    <property type="entry name" value="SENSOR HISTIDINE KINASE CHEA"/>
    <property type="match status" value="1"/>
</dbReference>
<evidence type="ECO:0000256" key="6">
    <source>
        <dbReference type="ARBA" id="ARBA00022777"/>
    </source>
</evidence>
<comment type="caution">
    <text evidence="15">The sequence shown here is derived from an EMBL/GenBank/DDBJ whole genome shotgun (WGS) entry which is preliminary data.</text>
</comment>
<dbReference type="RefSeq" id="WP_188409245.1">
    <property type="nucleotide sequence ID" value="NZ_BMCP01000002.1"/>
</dbReference>
<dbReference type="Gene3D" id="1.10.287.560">
    <property type="entry name" value="Histidine kinase CheA-like, homodimeric domain"/>
    <property type="match status" value="1"/>
</dbReference>
<dbReference type="EC" id="2.7.13.3" evidence="2"/>
<dbReference type="CDD" id="cd00731">
    <property type="entry name" value="CheA_reg"/>
    <property type="match status" value="1"/>
</dbReference>
<dbReference type="SMART" id="SM00448">
    <property type="entry name" value="REC"/>
    <property type="match status" value="1"/>
</dbReference>
<evidence type="ECO:0000256" key="8">
    <source>
        <dbReference type="ARBA" id="ARBA00035100"/>
    </source>
</evidence>
<proteinExistence type="predicted"/>
<reference evidence="15" key="1">
    <citation type="journal article" date="2014" name="Int. J. Syst. Evol. Microbiol.">
        <title>Complete genome sequence of Corynebacterium casei LMG S-19264T (=DSM 44701T), isolated from a smear-ripened cheese.</title>
        <authorList>
            <consortium name="US DOE Joint Genome Institute (JGI-PGF)"/>
            <person name="Walter F."/>
            <person name="Albersmeier A."/>
            <person name="Kalinowski J."/>
            <person name="Ruckert C."/>
        </authorList>
    </citation>
    <scope>NUCLEOTIDE SEQUENCE</scope>
    <source>
        <strain evidence="15">CCM 7684</strain>
    </source>
</reference>
<dbReference type="PRINTS" id="PR00344">
    <property type="entry name" value="BCTRLSENSOR"/>
</dbReference>
<dbReference type="InterPro" id="IPR036641">
    <property type="entry name" value="HPT_dom_sf"/>
</dbReference>
<dbReference type="InterPro" id="IPR037006">
    <property type="entry name" value="CheA-like_homodim_sf"/>
</dbReference>
<gene>
    <name evidence="15" type="ORF">GCM10007276_16070</name>
</gene>
<dbReference type="PROSITE" id="PS50894">
    <property type="entry name" value="HPT"/>
    <property type="match status" value="1"/>
</dbReference>
<keyword evidence="5" id="KW-0808">Transferase</keyword>
<keyword evidence="16" id="KW-1185">Reference proteome</keyword>
<evidence type="ECO:0000259" key="13">
    <source>
        <dbReference type="PROSITE" id="PS50851"/>
    </source>
</evidence>
<feature type="modified residue" description="4-aspartylphosphate" evidence="10">
    <location>
        <position position="826"/>
    </location>
</feature>
<evidence type="ECO:0000256" key="1">
    <source>
        <dbReference type="ARBA" id="ARBA00000085"/>
    </source>
</evidence>
<feature type="domain" description="CheW-like" evidence="13">
    <location>
        <begin position="471"/>
        <end position="609"/>
    </location>
</feature>
<dbReference type="SMART" id="SM01231">
    <property type="entry name" value="H-kinase_dim"/>
    <property type="match status" value="1"/>
</dbReference>
<dbReference type="GO" id="GO:0006935">
    <property type="term" value="P:chemotaxis"/>
    <property type="evidence" value="ECO:0007669"/>
    <property type="project" value="InterPro"/>
</dbReference>
<dbReference type="Gene3D" id="3.30.565.10">
    <property type="entry name" value="Histidine kinase-like ATPase, C-terminal domain"/>
    <property type="match status" value="1"/>
</dbReference>
<organism evidence="15 16">
    <name type="scientific">Agaricicola taiwanensis</name>
    <dbReference type="NCBI Taxonomy" id="591372"/>
    <lineage>
        <taxon>Bacteria</taxon>
        <taxon>Pseudomonadati</taxon>
        <taxon>Pseudomonadota</taxon>
        <taxon>Alphaproteobacteria</taxon>
        <taxon>Rhodobacterales</taxon>
        <taxon>Paracoccaceae</taxon>
        <taxon>Agaricicola</taxon>
    </lineage>
</organism>
<dbReference type="InterPro" id="IPR004105">
    <property type="entry name" value="CheA-like_dim"/>
</dbReference>
<sequence length="899" mass="97812">MDDLLREFLTETNESLDVVDVELVKFEQDPNNAKILDNVFRLVHTIKGTCGFLGLPRLEALAHAGETLMGRFRDGVPVTGEAVTVILSSIDRIKAILGELDRTGEEPVGNDRDLIEVLEEMSLASGVKAAAKNIPVPSSEAEPQPAVVPETAGELTYQVLERELRPGEVSLDELERAFRETEIEPVEAAPVVEEKAPAIKVPMVRASAAEAEPKAEVAAANSTIRVSVDTLEHMMTMVSELVLTRNQLLEIVRHHEDSEFKVPLQRLSNVTAELQEGVMKTRMQPIGNAWQKLPRIVRDLSAELQKPIDLEMSGAETELDRQVLDFIKDPLTHMVRNSADHGLESPVERLAIGKPERGLIKLSAYHEGGQILIEISDDGRGLNLGKIKRKALESGVTTEAELEKLSDQQIYKFIFAPGFSTAAEVTSVSGRGVGMDVVRNNIELIGGTIDLKTASGEGTTFTIKIPLTLAIVPALIVEAAGDRYAIPQLAVVELVRVQANSEHRIELIKNTPVLRLRNKLLPLVHLSNLLGRGETSDMTAQTGFIVVTQIGGLNFGIVVDGVFHTEEIVVKPMASRLRHITMFSGTTILGDGSVILIIDPNGVASAVGSNVDLARDDSAERQAAAAVSSAMTSLLLFRAGGDAPKAVPLSLITRLEEIDVSTIERSSGRSMVQYRGRLMQLVSVSPETEERTEGMQPLLVFSEGERSIGLLVDEIVDIVEDRMDIDVAAEARGVVGSAIVKGKATEVIDVSYYLTQVFEDWLHRKELDVGAPTRKQLLFVDDSAFFRNMLTPVLKAAGFEVVSAESASNGLALVKSGHRFDIIVSDIEMPEMDGFAFAETLRQTDEARDTPIIALSSLVSPAAMERGRAAGFHDYVAKFDRPGLLAALKDKTNEMRNVA</sequence>